<dbReference type="GO" id="GO:0004656">
    <property type="term" value="F:procollagen-proline 4-dioxygenase activity"/>
    <property type="evidence" value="ECO:0007669"/>
    <property type="project" value="UniProtKB-EC"/>
</dbReference>
<feature type="domain" description="Fe2OG dioxygenase" evidence="10">
    <location>
        <begin position="293"/>
        <end position="419"/>
    </location>
</feature>
<dbReference type="OrthoDB" id="420380at2759"/>
<feature type="region of interest" description="Disordered" evidence="8">
    <location>
        <begin position="19"/>
        <end position="43"/>
    </location>
</feature>
<keyword evidence="9" id="KW-1133">Transmembrane helix</keyword>
<evidence type="ECO:0000259" key="10">
    <source>
        <dbReference type="PROSITE" id="PS51471"/>
    </source>
</evidence>
<dbReference type="PROSITE" id="PS51471">
    <property type="entry name" value="FE2OG_OXY"/>
    <property type="match status" value="1"/>
</dbReference>
<dbReference type="PANTHER" id="PTHR10869:SF246">
    <property type="entry name" value="TRANSMEMBRANE PROLYL 4-HYDROXYLASE"/>
    <property type="match status" value="1"/>
</dbReference>
<evidence type="ECO:0000256" key="4">
    <source>
        <dbReference type="ARBA" id="ARBA00022964"/>
    </source>
</evidence>
<dbReference type="InterPro" id="IPR005123">
    <property type="entry name" value="Oxoglu/Fe-dep_dioxygenase_dom"/>
</dbReference>
<evidence type="ECO:0000256" key="9">
    <source>
        <dbReference type="SAM" id="Phobius"/>
    </source>
</evidence>
<reference evidence="11" key="1">
    <citation type="journal article" date="2020" name="bioRxiv">
        <title>Comparative genomics of Chlamydomonas.</title>
        <authorList>
            <person name="Craig R.J."/>
            <person name="Hasan A.R."/>
            <person name="Ness R.W."/>
            <person name="Keightley P.D."/>
        </authorList>
    </citation>
    <scope>NUCLEOTIDE SEQUENCE</scope>
    <source>
        <strain evidence="11">SAG 7.73</strain>
    </source>
</reference>
<keyword evidence="5" id="KW-0560">Oxidoreductase</keyword>
<accession>A0A835W7S9</accession>
<dbReference type="GO" id="GO:0031418">
    <property type="term" value="F:L-ascorbic acid binding"/>
    <property type="evidence" value="ECO:0007669"/>
    <property type="project" value="InterPro"/>
</dbReference>
<evidence type="ECO:0000313" key="11">
    <source>
        <dbReference type="EMBL" id="KAG2442630.1"/>
    </source>
</evidence>
<evidence type="ECO:0000256" key="8">
    <source>
        <dbReference type="SAM" id="MobiDB-lite"/>
    </source>
</evidence>
<dbReference type="GO" id="GO:0005506">
    <property type="term" value="F:iron ion binding"/>
    <property type="evidence" value="ECO:0007669"/>
    <property type="project" value="InterPro"/>
</dbReference>
<dbReference type="InterPro" id="IPR045054">
    <property type="entry name" value="P4HA-like"/>
</dbReference>
<evidence type="ECO:0000256" key="2">
    <source>
        <dbReference type="ARBA" id="ARBA00004648"/>
    </source>
</evidence>
<dbReference type="InterPro" id="IPR044862">
    <property type="entry name" value="Pro_4_hyd_alph_FE2OG_OXY"/>
</dbReference>
<evidence type="ECO:0000256" key="6">
    <source>
        <dbReference type="ARBA" id="ARBA00023004"/>
    </source>
</evidence>
<keyword evidence="9" id="KW-0812">Transmembrane</keyword>
<keyword evidence="4" id="KW-0223">Dioxygenase</keyword>
<dbReference type="AlphaFoldDB" id="A0A835W7S9"/>
<dbReference type="Gene3D" id="2.60.120.620">
    <property type="entry name" value="q2cbj1_9rhob like domain"/>
    <property type="match status" value="1"/>
</dbReference>
<evidence type="ECO:0000256" key="1">
    <source>
        <dbReference type="ARBA" id="ARBA00001961"/>
    </source>
</evidence>
<comment type="cofactor">
    <cofactor evidence="1">
        <name>L-ascorbate</name>
        <dbReference type="ChEBI" id="CHEBI:38290"/>
    </cofactor>
</comment>
<evidence type="ECO:0000256" key="5">
    <source>
        <dbReference type="ARBA" id="ARBA00023002"/>
    </source>
</evidence>
<dbReference type="PANTHER" id="PTHR10869">
    <property type="entry name" value="PROLYL 4-HYDROXYLASE ALPHA SUBUNIT"/>
    <property type="match status" value="1"/>
</dbReference>
<dbReference type="GO" id="GO:0005789">
    <property type="term" value="C:endoplasmic reticulum membrane"/>
    <property type="evidence" value="ECO:0007669"/>
    <property type="project" value="UniProtKB-SubCell"/>
</dbReference>
<feature type="transmembrane region" description="Helical" evidence="9">
    <location>
        <begin position="86"/>
        <end position="109"/>
    </location>
</feature>
<evidence type="ECO:0000256" key="3">
    <source>
        <dbReference type="ARBA" id="ARBA00022723"/>
    </source>
</evidence>
<evidence type="ECO:0000313" key="12">
    <source>
        <dbReference type="Proteomes" id="UP000650467"/>
    </source>
</evidence>
<keyword evidence="6" id="KW-0408">Iron</keyword>
<dbReference type="EMBL" id="JAEHOC010000004">
    <property type="protein sequence ID" value="KAG2442630.1"/>
    <property type="molecule type" value="Genomic_DNA"/>
</dbReference>
<proteinExistence type="predicted"/>
<keyword evidence="3" id="KW-0479">Metal-binding</keyword>
<comment type="subcellular location">
    <subcellularLocation>
        <location evidence="2">Endoplasmic reticulum membrane</location>
        <topology evidence="2">Single-pass type II membrane protein</topology>
    </subcellularLocation>
</comment>
<organism evidence="11 12">
    <name type="scientific">Chlamydomonas incerta</name>
    <dbReference type="NCBI Taxonomy" id="51695"/>
    <lineage>
        <taxon>Eukaryota</taxon>
        <taxon>Viridiplantae</taxon>
        <taxon>Chlorophyta</taxon>
        <taxon>core chlorophytes</taxon>
        <taxon>Chlorophyceae</taxon>
        <taxon>CS clade</taxon>
        <taxon>Chlamydomonadales</taxon>
        <taxon>Chlamydomonadaceae</taxon>
        <taxon>Chlamydomonas</taxon>
    </lineage>
</organism>
<protein>
    <recommendedName>
        <fullName evidence="10">Fe2OG dioxygenase domain-containing protein</fullName>
    </recommendedName>
</protein>
<dbReference type="Pfam" id="PF13640">
    <property type="entry name" value="2OG-FeII_Oxy_3"/>
    <property type="match status" value="1"/>
</dbReference>
<keyword evidence="9" id="KW-0472">Membrane</keyword>
<comment type="caution">
    <text evidence="11">The sequence shown here is derived from an EMBL/GenBank/DDBJ whole genome shotgun (WGS) entry which is preliminary data.</text>
</comment>
<name>A0A835W7S9_CHLIN</name>
<dbReference type="InterPro" id="IPR006620">
    <property type="entry name" value="Pro_4_hyd_alph"/>
</dbReference>
<gene>
    <name evidence="11" type="ORF">HXX76_002715</name>
</gene>
<keyword evidence="12" id="KW-1185">Reference proteome</keyword>
<sequence length="425" mass="45576">MVDQAVPHAHHLGLHHVSHPHFVAPPTHPANQLQPAAATTGGPNVGINVAPSTAPAVPAVAHHPTVMERAALRASRTLRRIPNIPGLLALALCSVAFWAGRISLTGMLLPEPSGPVINTASGVMVTGRGRTLQEKSATNSAVRLVGNGGDAATKSGAAGSGATAVSNTAAALVDPYDIDTFEKAVSDALAKVKPPMTPGDSGEAFYRTIPFQILSLYPRIKVFPNFVDKARREEIIALASKFMYPSGLAYRPGEKVESEQQVRTSKGTFLGGDSSPALMWLEAKIAAITDIPRQNGEFWNILNYKHTQHYDSHMDSFDPKEYGQQYSQRIATVIVVLSDDGLVGGETVFKREGKANVDKPITNWTDCDADGGLRYKPRAGDAVLFWSTFPDGQLDQHALHGSCPVVTGNKWVAVKWIRNKGAYNP</sequence>
<dbReference type="Proteomes" id="UP000650467">
    <property type="component" value="Unassembled WGS sequence"/>
</dbReference>
<evidence type="ECO:0000256" key="7">
    <source>
        <dbReference type="ARBA" id="ARBA00049169"/>
    </source>
</evidence>
<dbReference type="SMART" id="SM00702">
    <property type="entry name" value="P4Hc"/>
    <property type="match status" value="1"/>
</dbReference>
<comment type="catalytic activity">
    <reaction evidence="7">
        <text>L-prolyl-[collagen] + 2-oxoglutarate + O2 = trans-4-hydroxy-L-prolyl-[collagen] + succinate + CO2</text>
        <dbReference type="Rhea" id="RHEA:18945"/>
        <dbReference type="Rhea" id="RHEA-COMP:11676"/>
        <dbReference type="Rhea" id="RHEA-COMP:11680"/>
        <dbReference type="ChEBI" id="CHEBI:15379"/>
        <dbReference type="ChEBI" id="CHEBI:16526"/>
        <dbReference type="ChEBI" id="CHEBI:16810"/>
        <dbReference type="ChEBI" id="CHEBI:30031"/>
        <dbReference type="ChEBI" id="CHEBI:50342"/>
        <dbReference type="ChEBI" id="CHEBI:61965"/>
        <dbReference type="EC" id="1.14.11.2"/>
    </reaction>
</comment>